<keyword evidence="2" id="KW-0238">DNA-binding</keyword>
<dbReference type="InterPro" id="IPR008422">
    <property type="entry name" value="KN_HD"/>
</dbReference>
<reference evidence="7" key="1">
    <citation type="submission" date="2017-12" db="EMBL/GenBank/DDBJ databases">
        <title>Gene loss provides genomic basis for host adaptation in cereal stripe rust fungi.</title>
        <authorList>
            <person name="Xia C."/>
        </authorList>
    </citation>
    <scope>NUCLEOTIDE SEQUENCE [LARGE SCALE GENOMIC DNA]</scope>
    <source>
        <strain evidence="7">93-210</strain>
    </source>
</reference>
<feature type="region of interest" description="Disordered" evidence="5">
    <location>
        <begin position="117"/>
        <end position="140"/>
    </location>
</feature>
<proteinExistence type="inferred from homology"/>
<dbReference type="EMBL" id="PKSL01000053">
    <property type="protein sequence ID" value="POW09644.1"/>
    <property type="molecule type" value="Genomic_DNA"/>
</dbReference>
<dbReference type="AlphaFoldDB" id="A0A2S4VJA6"/>
<feature type="domain" description="KN homeodomain" evidence="6">
    <location>
        <begin position="152"/>
        <end position="191"/>
    </location>
</feature>
<dbReference type="Pfam" id="PF05920">
    <property type="entry name" value="Homeobox_KN"/>
    <property type="match status" value="1"/>
</dbReference>
<sequence length="615" mass="65928">MPLDNCSATSINPSSFRIMSDPVSIRGDLPSLGRDFLAALKTNDVDRLANFDTKYSQLVLELEQAITSNSLPEDELKAHYCFSQQVYIASSHARHAQLAMDELTDKFTHQLNLVAPLLPTSPTNPSPPPQDSVVNDNSNSCSSSSHTILKNWSQAHVTYLFPSPAQLKELASQTSSTPDKINAWFRNARSRSGWAKLFAHQAYVDKDQERFQLLIDEYHSQQRINTPEKFKKILSEQESYQLLDKIFRWFATKKEIKVVPNPQATQPWIKDVLSSTLASFKQGAAGILGSSKQLLPSFSSRSYTSSSSSASSPSPSASTAPTSVAGSSSSRSDSVDSSSSRSTPSRSSLSPFFSPAVLPSQLTYSACNEPSAASMDAPFTHPSPSCSYLSTVTPPSHISPELLAISNPACSSLDSSSCSTQPRSSLSPAFSPFNLPPASSSSFTYNSQSAEPLDSSSRRSTPFTSSPCSAVSPFTIAPELTSSFPNPIGTDQWSNPFNFSSGDSSSSSSGSLSPILSPSNVSTDPTSSPRSDSSSPDCQFSPTSYSPCLPHDLQPAELEPSFALSSSLKLFLSKNQPAILGNGSSSPTDSLRSRPSTASTESILSGQFDDAPEDE</sequence>
<dbReference type="InterPro" id="IPR001356">
    <property type="entry name" value="HD"/>
</dbReference>
<evidence type="ECO:0000256" key="2">
    <source>
        <dbReference type="ARBA" id="ARBA00023125"/>
    </source>
</evidence>
<feature type="compositionally biased region" description="Low complexity" evidence="5">
    <location>
        <begin position="131"/>
        <end position="140"/>
    </location>
</feature>
<keyword evidence="4" id="KW-0539">Nucleus</keyword>
<feature type="region of interest" description="Disordered" evidence="5">
    <location>
        <begin position="305"/>
        <end position="350"/>
    </location>
</feature>
<organism evidence="7 8">
    <name type="scientific">Puccinia striiformis</name>
    <dbReference type="NCBI Taxonomy" id="27350"/>
    <lineage>
        <taxon>Eukaryota</taxon>
        <taxon>Fungi</taxon>
        <taxon>Dikarya</taxon>
        <taxon>Basidiomycota</taxon>
        <taxon>Pucciniomycotina</taxon>
        <taxon>Pucciniomycetes</taxon>
        <taxon>Pucciniales</taxon>
        <taxon>Pucciniaceae</taxon>
        <taxon>Puccinia</taxon>
    </lineage>
</organism>
<feature type="region of interest" description="Disordered" evidence="5">
    <location>
        <begin position="444"/>
        <end position="468"/>
    </location>
</feature>
<comment type="caution">
    <text evidence="7">The sequence shown here is derived from an EMBL/GenBank/DDBJ whole genome shotgun (WGS) entry which is preliminary data.</text>
</comment>
<feature type="region of interest" description="Disordered" evidence="5">
    <location>
        <begin position="495"/>
        <end position="546"/>
    </location>
</feature>
<evidence type="ECO:0000256" key="5">
    <source>
        <dbReference type="SAM" id="MobiDB-lite"/>
    </source>
</evidence>
<gene>
    <name evidence="7" type="ORF">PSTT_06650</name>
</gene>
<evidence type="ECO:0000256" key="4">
    <source>
        <dbReference type="ARBA" id="ARBA00023242"/>
    </source>
</evidence>
<feature type="compositionally biased region" description="Polar residues" evidence="5">
    <location>
        <begin position="582"/>
        <end position="605"/>
    </location>
</feature>
<dbReference type="Proteomes" id="UP000239156">
    <property type="component" value="Unassembled WGS sequence"/>
</dbReference>
<feature type="compositionally biased region" description="Low complexity" evidence="5">
    <location>
        <begin position="495"/>
        <end position="537"/>
    </location>
</feature>
<feature type="compositionally biased region" description="Low complexity" evidence="5">
    <location>
        <begin position="458"/>
        <end position="468"/>
    </location>
</feature>
<keyword evidence="3" id="KW-0371">Homeobox</keyword>
<protein>
    <recommendedName>
        <fullName evidence="6">KN homeodomain domain-containing protein</fullName>
    </recommendedName>
</protein>
<accession>A0A2S4VJA6</accession>
<evidence type="ECO:0000313" key="7">
    <source>
        <dbReference type="EMBL" id="POW09644.1"/>
    </source>
</evidence>
<dbReference type="SUPFAM" id="SSF46689">
    <property type="entry name" value="Homeodomain-like"/>
    <property type="match status" value="1"/>
</dbReference>
<dbReference type="GO" id="GO:0006355">
    <property type="term" value="P:regulation of DNA-templated transcription"/>
    <property type="evidence" value="ECO:0007669"/>
    <property type="project" value="InterPro"/>
</dbReference>
<evidence type="ECO:0000256" key="3">
    <source>
        <dbReference type="ARBA" id="ARBA00023155"/>
    </source>
</evidence>
<dbReference type="CDD" id="cd00086">
    <property type="entry name" value="homeodomain"/>
    <property type="match status" value="1"/>
</dbReference>
<dbReference type="GO" id="GO:0003677">
    <property type="term" value="F:DNA binding"/>
    <property type="evidence" value="ECO:0007669"/>
    <property type="project" value="UniProtKB-KW"/>
</dbReference>
<name>A0A2S4VJA6_9BASI</name>
<evidence type="ECO:0000256" key="1">
    <source>
        <dbReference type="ARBA" id="ARBA00005800"/>
    </source>
</evidence>
<dbReference type="VEuPathDB" id="FungiDB:PSTT_06650"/>
<comment type="similarity">
    <text evidence="1">Belongs to the TALE/M-ATYP homeobox family.</text>
</comment>
<dbReference type="Gene3D" id="1.10.10.60">
    <property type="entry name" value="Homeodomain-like"/>
    <property type="match status" value="1"/>
</dbReference>
<keyword evidence="8" id="KW-1185">Reference proteome</keyword>
<feature type="region of interest" description="Disordered" evidence="5">
    <location>
        <begin position="577"/>
        <end position="615"/>
    </location>
</feature>
<evidence type="ECO:0000313" key="8">
    <source>
        <dbReference type="Proteomes" id="UP000239156"/>
    </source>
</evidence>
<evidence type="ECO:0000259" key="6">
    <source>
        <dbReference type="Pfam" id="PF05920"/>
    </source>
</evidence>
<dbReference type="InterPro" id="IPR009057">
    <property type="entry name" value="Homeodomain-like_sf"/>
</dbReference>